<gene>
    <name evidence="2" type="ORF">QJS04_geneDACA003747</name>
</gene>
<evidence type="ECO:0000313" key="2">
    <source>
        <dbReference type="EMBL" id="KAK1276905.1"/>
    </source>
</evidence>
<accession>A0AAV9BK00</accession>
<reference evidence="2" key="1">
    <citation type="journal article" date="2023" name="Nat. Commun.">
        <title>Diploid and tetraploid genomes of Acorus and the evolution of monocots.</title>
        <authorList>
            <person name="Ma L."/>
            <person name="Liu K.W."/>
            <person name="Li Z."/>
            <person name="Hsiao Y.Y."/>
            <person name="Qi Y."/>
            <person name="Fu T."/>
            <person name="Tang G.D."/>
            <person name="Zhang D."/>
            <person name="Sun W.H."/>
            <person name="Liu D.K."/>
            <person name="Li Y."/>
            <person name="Chen G.Z."/>
            <person name="Liu X.D."/>
            <person name="Liao X.Y."/>
            <person name="Jiang Y.T."/>
            <person name="Yu X."/>
            <person name="Hao Y."/>
            <person name="Huang J."/>
            <person name="Zhao X.W."/>
            <person name="Ke S."/>
            <person name="Chen Y.Y."/>
            <person name="Wu W.L."/>
            <person name="Hsu J.L."/>
            <person name="Lin Y.F."/>
            <person name="Huang M.D."/>
            <person name="Li C.Y."/>
            <person name="Huang L."/>
            <person name="Wang Z.W."/>
            <person name="Zhao X."/>
            <person name="Zhong W.Y."/>
            <person name="Peng D.H."/>
            <person name="Ahmad S."/>
            <person name="Lan S."/>
            <person name="Zhang J.S."/>
            <person name="Tsai W.C."/>
            <person name="Van de Peer Y."/>
            <person name="Liu Z.J."/>
        </authorList>
    </citation>
    <scope>NUCLEOTIDE SEQUENCE</scope>
    <source>
        <strain evidence="2">SCP</strain>
    </source>
</reference>
<evidence type="ECO:0000313" key="3">
    <source>
        <dbReference type="Proteomes" id="UP001179952"/>
    </source>
</evidence>
<proteinExistence type="predicted"/>
<reference evidence="2" key="2">
    <citation type="submission" date="2023-06" db="EMBL/GenBank/DDBJ databases">
        <authorList>
            <person name="Ma L."/>
            <person name="Liu K.-W."/>
            <person name="Li Z."/>
            <person name="Hsiao Y.-Y."/>
            <person name="Qi Y."/>
            <person name="Fu T."/>
            <person name="Tang G."/>
            <person name="Zhang D."/>
            <person name="Sun W.-H."/>
            <person name="Liu D.-K."/>
            <person name="Li Y."/>
            <person name="Chen G.-Z."/>
            <person name="Liu X.-D."/>
            <person name="Liao X.-Y."/>
            <person name="Jiang Y.-T."/>
            <person name="Yu X."/>
            <person name="Hao Y."/>
            <person name="Huang J."/>
            <person name="Zhao X.-W."/>
            <person name="Ke S."/>
            <person name="Chen Y.-Y."/>
            <person name="Wu W.-L."/>
            <person name="Hsu J.-L."/>
            <person name="Lin Y.-F."/>
            <person name="Huang M.-D."/>
            <person name="Li C.-Y."/>
            <person name="Huang L."/>
            <person name="Wang Z.-W."/>
            <person name="Zhao X."/>
            <person name="Zhong W.-Y."/>
            <person name="Peng D.-H."/>
            <person name="Ahmad S."/>
            <person name="Lan S."/>
            <person name="Zhang J.-S."/>
            <person name="Tsai W.-C."/>
            <person name="Van De Peer Y."/>
            <person name="Liu Z.-J."/>
        </authorList>
    </citation>
    <scope>NUCLEOTIDE SEQUENCE</scope>
    <source>
        <strain evidence="2">SCP</strain>
        <tissue evidence="2">Leaves</tissue>
    </source>
</reference>
<sequence length="72" mass="7438">MKSSSIKGGLITSSLKTTEGPKVGGLEVSGFSSAIRGSIRLNHPIPSAEAKEKRREVAALTAGHSARARVGH</sequence>
<organism evidence="2 3">
    <name type="scientific">Acorus gramineus</name>
    <name type="common">Dwarf sweet flag</name>
    <dbReference type="NCBI Taxonomy" id="55184"/>
    <lineage>
        <taxon>Eukaryota</taxon>
        <taxon>Viridiplantae</taxon>
        <taxon>Streptophyta</taxon>
        <taxon>Embryophyta</taxon>
        <taxon>Tracheophyta</taxon>
        <taxon>Spermatophyta</taxon>
        <taxon>Magnoliopsida</taxon>
        <taxon>Liliopsida</taxon>
        <taxon>Acoraceae</taxon>
        <taxon>Acorus</taxon>
    </lineage>
</organism>
<comment type="caution">
    <text evidence="2">The sequence shown here is derived from an EMBL/GenBank/DDBJ whole genome shotgun (WGS) entry which is preliminary data.</text>
</comment>
<name>A0AAV9BK00_ACOGR</name>
<protein>
    <submittedName>
        <fullName evidence="2">Uncharacterized protein</fullName>
    </submittedName>
</protein>
<dbReference type="EMBL" id="JAUJYN010000003">
    <property type="protein sequence ID" value="KAK1276905.1"/>
    <property type="molecule type" value="Genomic_DNA"/>
</dbReference>
<dbReference type="AlphaFoldDB" id="A0AAV9BK00"/>
<feature type="region of interest" description="Disordered" evidence="1">
    <location>
        <begin position="1"/>
        <end position="23"/>
    </location>
</feature>
<dbReference type="Proteomes" id="UP001179952">
    <property type="component" value="Unassembled WGS sequence"/>
</dbReference>
<keyword evidence="3" id="KW-1185">Reference proteome</keyword>
<feature type="compositionally biased region" description="Polar residues" evidence="1">
    <location>
        <begin position="1"/>
        <end position="17"/>
    </location>
</feature>
<evidence type="ECO:0000256" key="1">
    <source>
        <dbReference type="SAM" id="MobiDB-lite"/>
    </source>
</evidence>